<feature type="region of interest" description="Disordered" evidence="18">
    <location>
        <begin position="1"/>
        <end position="37"/>
    </location>
</feature>
<dbReference type="STRING" id="41688.A0A2N3NLC3"/>
<evidence type="ECO:0000256" key="11">
    <source>
        <dbReference type="ARBA" id="ARBA00023172"/>
    </source>
</evidence>
<evidence type="ECO:0000313" key="21">
    <source>
        <dbReference type="EMBL" id="PKS13255.1"/>
    </source>
</evidence>
<evidence type="ECO:0000259" key="19">
    <source>
        <dbReference type="PROSITE" id="PS50160"/>
    </source>
</evidence>
<dbReference type="PANTHER" id="PTHR45997">
    <property type="entry name" value="DNA LIGASE 4"/>
    <property type="match status" value="1"/>
</dbReference>
<evidence type="ECO:0000256" key="12">
    <source>
        <dbReference type="ARBA" id="ARBA00023204"/>
    </source>
</evidence>
<dbReference type="Gene3D" id="2.40.50.140">
    <property type="entry name" value="Nucleic acid-binding proteins"/>
    <property type="match status" value="1"/>
</dbReference>
<evidence type="ECO:0000256" key="15">
    <source>
        <dbReference type="ARBA" id="ARBA00043870"/>
    </source>
</evidence>
<keyword evidence="5" id="KW-0479">Metal-binding</keyword>
<organism evidence="21 22">
    <name type="scientific">Lomentospora prolificans</name>
    <dbReference type="NCBI Taxonomy" id="41688"/>
    <lineage>
        <taxon>Eukaryota</taxon>
        <taxon>Fungi</taxon>
        <taxon>Dikarya</taxon>
        <taxon>Ascomycota</taxon>
        <taxon>Pezizomycotina</taxon>
        <taxon>Sordariomycetes</taxon>
        <taxon>Hypocreomycetidae</taxon>
        <taxon>Microascales</taxon>
        <taxon>Microascaceae</taxon>
        <taxon>Lomentospora</taxon>
    </lineage>
</organism>
<dbReference type="VEuPathDB" id="FungiDB:jhhlp_000026"/>
<dbReference type="FunFam" id="2.40.50.140:FF:000234">
    <property type="entry name" value="DNA ligase"/>
    <property type="match status" value="1"/>
</dbReference>
<keyword evidence="10" id="KW-0460">Magnesium</keyword>
<comment type="catalytic activity">
    <reaction evidence="14 16">
        <text>ATP + (deoxyribonucleotide)n-3'-hydroxyl + 5'-phospho-(deoxyribonucleotide)m = (deoxyribonucleotide)n+m + AMP + diphosphate.</text>
        <dbReference type="EC" id="6.5.1.1"/>
    </reaction>
</comment>
<evidence type="ECO:0000256" key="10">
    <source>
        <dbReference type="ARBA" id="ARBA00022842"/>
    </source>
</evidence>
<dbReference type="InterPro" id="IPR012309">
    <property type="entry name" value="DNA_ligase_ATP-dep_C"/>
</dbReference>
<keyword evidence="11 16" id="KW-0233">DNA recombination</keyword>
<dbReference type="AlphaFoldDB" id="A0A2N3NLC3"/>
<dbReference type="SMART" id="SM00292">
    <property type="entry name" value="BRCT"/>
    <property type="match status" value="2"/>
</dbReference>
<dbReference type="NCBIfam" id="TIGR00574">
    <property type="entry name" value="dnl1"/>
    <property type="match status" value="1"/>
</dbReference>
<dbReference type="PROSITE" id="PS50160">
    <property type="entry name" value="DNA_LIGASE_A3"/>
    <property type="match status" value="1"/>
</dbReference>
<evidence type="ECO:0000313" key="22">
    <source>
        <dbReference type="Proteomes" id="UP000233524"/>
    </source>
</evidence>
<dbReference type="GO" id="GO:0006310">
    <property type="term" value="P:DNA recombination"/>
    <property type="evidence" value="ECO:0007669"/>
    <property type="project" value="UniProtKB-KW"/>
</dbReference>
<dbReference type="Gene3D" id="1.10.3260.10">
    <property type="entry name" value="DNA ligase, ATP-dependent, N-terminal domain"/>
    <property type="match status" value="1"/>
</dbReference>
<comment type="cofactor">
    <cofactor evidence="1">
        <name>Mg(2+)</name>
        <dbReference type="ChEBI" id="CHEBI:18420"/>
    </cofactor>
</comment>
<dbReference type="Pfam" id="PF01068">
    <property type="entry name" value="DNA_ligase_A_M"/>
    <property type="match status" value="1"/>
</dbReference>
<evidence type="ECO:0000256" key="1">
    <source>
        <dbReference type="ARBA" id="ARBA00001946"/>
    </source>
</evidence>
<keyword evidence="7 16" id="KW-0547">Nucleotide-binding</keyword>
<dbReference type="SUPFAM" id="SSF52113">
    <property type="entry name" value="BRCT domain"/>
    <property type="match status" value="2"/>
</dbReference>
<gene>
    <name evidence="21" type="ORF">jhhlp_000026</name>
</gene>
<feature type="compositionally biased region" description="Basic residues" evidence="18">
    <location>
        <begin position="697"/>
        <end position="707"/>
    </location>
</feature>
<dbReference type="InterPro" id="IPR016059">
    <property type="entry name" value="DNA_ligase_ATP-dep_CS"/>
</dbReference>
<dbReference type="InterPro" id="IPR012340">
    <property type="entry name" value="NA-bd_OB-fold"/>
</dbReference>
<dbReference type="CDD" id="cd07903">
    <property type="entry name" value="Adenylation_DNA_ligase_IV"/>
    <property type="match status" value="1"/>
</dbReference>
<dbReference type="Pfam" id="PF04679">
    <property type="entry name" value="DNA_ligase_A_C"/>
    <property type="match status" value="1"/>
</dbReference>
<evidence type="ECO:0000256" key="8">
    <source>
        <dbReference type="ARBA" id="ARBA00022763"/>
    </source>
</evidence>
<dbReference type="InterPro" id="IPR029710">
    <property type="entry name" value="LIG4"/>
</dbReference>
<dbReference type="Gene3D" id="3.30.470.30">
    <property type="entry name" value="DNA ligase/mRNA capping enzyme"/>
    <property type="match status" value="1"/>
</dbReference>
<keyword evidence="12 16" id="KW-0234">DNA repair</keyword>
<proteinExistence type="inferred from homology"/>
<evidence type="ECO:0000256" key="5">
    <source>
        <dbReference type="ARBA" id="ARBA00022723"/>
    </source>
</evidence>
<reference evidence="21 22" key="1">
    <citation type="journal article" date="2017" name="G3 (Bethesda)">
        <title>First Draft Genome Sequence of the Pathogenic Fungus Lomentospora prolificans (Formerly Scedosporium prolificans).</title>
        <authorList>
            <person name="Luo R."/>
            <person name="Zimin A."/>
            <person name="Workman R."/>
            <person name="Fan Y."/>
            <person name="Pertea G."/>
            <person name="Grossman N."/>
            <person name="Wear M.P."/>
            <person name="Jia B."/>
            <person name="Miller H."/>
            <person name="Casadevall A."/>
            <person name="Timp W."/>
            <person name="Zhang S.X."/>
            <person name="Salzberg S.L."/>
        </authorList>
    </citation>
    <scope>NUCLEOTIDE SEQUENCE [LARGE SCALE GENOMIC DNA]</scope>
    <source>
        <strain evidence="21 22">JHH-5317</strain>
    </source>
</reference>
<dbReference type="CDD" id="cd17722">
    <property type="entry name" value="BRCT_DNA_ligase_IV_rpt1"/>
    <property type="match status" value="1"/>
</dbReference>
<dbReference type="SUPFAM" id="SSF50249">
    <property type="entry name" value="Nucleic acid-binding proteins"/>
    <property type="match status" value="1"/>
</dbReference>
<keyword evidence="4 16" id="KW-0436">Ligase</keyword>
<dbReference type="EMBL" id="NLAX01000001">
    <property type="protein sequence ID" value="PKS13255.1"/>
    <property type="molecule type" value="Genomic_DNA"/>
</dbReference>
<comment type="subcellular location">
    <subcellularLocation>
        <location evidence="2">Nucleus</location>
    </subcellularLocation>
</comment>
<feature type="domain" description="BRCT" evidence="20">
    <location>
        <begin position="725"/>
        <end position="805"/>
    </location>
</feature>
<keyword evidence="22" id="KW-1185">Reference proteome</keyword>
<dbReference type="PROSITE" id="PS50172">
    <property type="entry name" value="BRCT"/>
    <property type="match status" value="2"/>
</dbReference>
<evidence type="ECO:0000256" key="14">
    <source>
        <dbReference type="ARBA" id="ARBA00034003"/>
    </source>
</evidence>
<evidence type="ECO:0000256" key="3">
    <source>
        <dbReference type="ARBA" id="ARBA00007572"/>
    </source>
</evidence>
<dbReference type="Pfam" id="PF04675">
    <property type="entry name" value="DNA_ligase_A_N"/>
    <property type="match status" value="1"/>
</dbReference>
<dbReference type="InterPro" id="IPR012308">
    <property type="entry name" value="DNA_ligase_ATP-dep_N"/>
</dbReference>
<dbReference type="Pfam" id="PF16589">
    <property type="entry name" value="BRCT_2"/>
    <property type="match status" value="1"/>
</dbReference>
<evidence type="ECO:0000259" key="20">
    <source>
        <dbReference type="PROSITE" id="PS50172"/>
    </source>
</evidence>
<evidence type="ECO:0000256" key="16">
    <source>
        <dbReference type="RuleBase" id="RU000617"/>
    </source>
</evidence>
<evidence type="ECO:0000256" key="9">
    <source>
        <dbReference type="ARBA" id="ARBA00022840"/>
    </source>
</evidence>
<dbReference type="GO" id="GO:0003677">
    <property type="term" value="F:DNA binding"/>
    <property type="evidence" value="ECO:0007669"/>
    <property type="project" value="InterPro"/>
</dbReference>
<evidence type="ECO:0000256" key="7">
    <source>
        <dbReference type="ARBA" id="ARBA00022741"/>
    </source>
</evidence>
<comment type="similarity">
    <text evidence="3 17">Belongs to the ATP-dependent DNA ligase family.</text>
</comment>
<comment type="function">
    <text evidence="15">DNA ligase involved in DNA non-homologous end joining (NHEJ); required for double-strand break (DSB) repair.</text>
</comment>
<feature type="domain" description="ATP-dependent DNA ligase family profile" evidence="19">
    <location>
        <begin position="425"/>
        <end position="559"/>
    </location>
</feature>
<dbReference type="InterPro" id="IPR001357">
    <property type="entry name" value="BRCT_dom"/>
</dbReference>
<dbReference type="GO" id="GO:0071897">
    <property type="term" value="P:DNA biosynthetic process"/>
    <property type="evidence" value="ECO:0007669"/>
    <property type="project" value="InterPro"/>
</dbReference>
<dbReference type="Proteomes" id="UP000233524">
    <property type="component" value="Unassembled WGS sequence"/>
</dbReference>
<dbReference type="GO" id="GO:0003910">
    <property type="term" value="F:DNA ligase (ATP) activity"/>
    <property type="evidence" value="ECO:0007669"/>
    <property type="project" value="UniProtKB-EC"/>
</dbReference>
<protein>
    <recommendedName>
        <fullName evidence="16">DNA ligase</fullName>
        <ecNumber evidence="16">6.5.1.1</ecNumber>
    </recommendedName>
</protein>
<evidence type="ECO:0000256" key="17">
    <source>
        <dbReference type="RuleBase" id="RU004196"/>
    </source>
</evidence>
<dbReference type="InterPro" id="IPR012310">
    <property type="entry name" value="DNA_ligase_ATP-dep_cent"/>
</dbReference>
<dbReference type="FunCoup" id="A0A2N3NLC3">
    <property type="interactions" value="552"/>
</dbReference>
<evidence type="ECO:0000256" key="13">
    <source>
        <dbReference type="ARBA" id="ARBA00023242"/>
    </source>
</evidence>
<keyword evidence="8 16" id="KW-0227">DNA damage</keyword>
<name>A0A2N3NLC3_9PEZI</name>
<dbReference type="SUPFAM" id="SSF56091">
    <property type="entry name" value="DNA ligase/mRNA capping enzyme, catalytic domain"/>
    <property type="match status" value="1"/>
</dbReference>
<dbReference type="PANTHER" id="PTHR45997:SF1">
    <property type="entry name" value="DNA LIGASE 4"/>
    <property type="match status" value="1"/>
</dbReference>
<dbReference type="EC" id="6.5.1.1" evidence="16"/>
<dbReference type="OrthoDB" id="19394at2759"/>
<sequence>MSQRFKRQSSPDPDAVEEDERMYGEESASGDVNEAFPDRPKNIHKTLLFSELFKTLFNPLLELRKNAAGPVTGRTKARAGGGLSVQEQKRHIIERFVTRWRDEVGDDFYPAMRLILPDKDRDRTVYGMKESNIGKLLVKLLKIDRNSEDGYNLLHWKLPGQSYAARMAGDFPGRCYDVISKRPMRTEVGDLTIADVNELLDKLAASSSETENLAVFQIFYLRMNAEEMLWLIRIVLKQMKIGASENTIFYNWHPDAEALFSVSSSLRQVCWQLRDPSIRLQQEETGLKLGQPFQPQLAQFQMSTTFSKMVNHLGVTEDDQEYWIEVKLDGERMQLHMIDNPDKPGGKQFFFCSRKAKDYTDLYGSGYEEPSALTRFLKGAFSPKVRNLILDGEMVAWNMKEDKADAFGSLKTAANKEKSGMIDDDVKKDLRPVFFVFDILYLNDTQLAQYTLRDRYRALQSAVSGVTRRLELHPHVAAVSPDSIETELRNVITEGGEGLVLKNPRSMYRLNSRNDDWMKVKPDYMDEFGESLDCVIIGGYYGSGSRGGGLSSFLCGLRVGENEIATGANPEKCKSFFKVGGGFKVEDYAEVRHHTEGKWIRWDSSKPPTEYISLAGGERLEKPDVWIRPKDSIVISVKAASVTESKSFAAGQTLRFPRFRRIRLDRSWDSALNEDEFEALRERVKADQESKDMKVESRKRRPTKRAKRDLVIAGTDSAPVEFSGPKTKVFDGLEFCVLSDAAKPIKKTKTQLEAIIKENGGTIMQRPAPETGMILVADKKLVGVASLIKKGDVDIIRPKWVLDCVAQPNGGYLLPYEDEHLFHATPALLRAADDNADQFGDSYARNVDIDELTSILRNMPKLEGLRNPFDKGLFMRQLEDHGHGLGELKGQMFDRCVVYFHDPDAAEAKSGLASFRLGNYIRFGNGSIVGYLGDPELTHIVAVGRGKEEGIADVRKEIASKPKIPRIVTSKWIEDSWREGTLLDEEDYTVM</sequence>
<evidence type="ECO:0000256" key="18">
    <source>
        <dbReference type="SAM" id="MobiDB-lite"/>
    </source>
</evidence>
<dbReference type="FunFam" id="1.10.3260.10:FF:000008">
    <property type="entry name" value="DNA ligase 4"/>
    <property type="match status" value="1"/>
</dbReference>
<dbReference type="SUPFAM" id="SSF117018">
    <property type="entry name" value="ATP-dependent DNA ligase DNA-binding domain"/>
    <property type="match status" value="1"/>
</dbReference>
<evidence type="ECO:0000256" key="6">
    <source>
        <dbReference type="ARBA" id="ARBA00022737"/>
    </source>
</evidence>
<dbReference type="InterPro" id="IPR000977">
    <property type="entry name" value="DNA_ligase_ATP-dep"/>
</dbReference>
<dbReference type="InterPro" id="IPR036420">
    <property type="entry name" value="BRCT_dom_sf"/>
</dbReference>
<dbReference type="Gene3D" id="3.40.50.10190">
    <property type="entry name" value="BRCT domain"/>
    <property type="match status" value="2"/>
</dbReference>
<keyword evidence="9 16" id="KW-0067">ATP-binding</keyword>
<dbReference type="InterPro" id="IPR036599">
    <property type="entry name" value="DNA_ligase_N_sf"/>
</dbReference>
<keyword evidence="6" id="KW-0677">Repeat</keyword>
<dbReference type="GO" id="GO:0046872">
    <property type="term" value="F:metal ion binding"/>
    <property type="evidence" value="ECO:0007669"/>
    <property type="project" value="UniProtKB-KW"/>
</dbReference>
<dbReference type="GO" id="GO:0006303">
    <property type="term" value="P:double-strand break repair via nonhomologous end joining"/>
    <property type="evidence" value="ECO:0007669"/>
    <property type="project" value="TreeGrafter"/>
</dbReference>
<dbReference type="CDD" id="cd07968">
    <property type="entry name" value="OBF_DNA_ligase_IV"/>
    <property type="match status" value="1"/>
</dbReference>
<evidence type="ECO:0000256" key="2">
    <source>
        <dbReference type="ARBA" id="ARBA00004123"/>
    </source>
</evidence>
<comment type="caution">
    <text evidence="21">The sequence shown here is derived from an EMBL/GenBank/DDBJ whole genome shotgun (WGS) entry which is preliminary data.</text>
</comment>
<dbReference type="InterPro" id="IPR044125">
    <property type="entry name" value="Adenylation_DNA_ligase_IV"/>
</dbReference>
<dbReference type="InParanoid" id="A0A2N3NLC3"/>
<dbReference type="PROSITE" id="PS00697">
    <property type="entry name" value="DNA_LIGASE_A1"/>
    <property type="match status" value="1"/>
</dbReference>
<keyword evidence="13" id="KW-0539">Nucleus</keyword>
<dbReference type="GO" id="GO:0006297">
    <property type="term" value="P:nucleotide-excision repair, DNA gap filling"/>
    <property type="evidence" value="ECO:0007669"/>
    <property type="project" value="TreeGrafter"/>
</dbReference>
<accession>A0A2N3NLC3</accession>
<feature type="region of interest" description="Disordered" evidence="18">
    <location>
        <begin position="688"/>
        <end position="707"/>
    </location>
</feature>
<dbReference type="GO" id="GO:0032807">
    <property type="term" value="C:DNA ligase IV complex"/>
    <property type="evidence" value="ECO:0007669"/>
    <property type="project" value="TreeGrafter"/>
</dbReference>
<feature type="domain" description="BRCT" evidence="20">
    <location>
        <begin position="888"/>
        <end position="990"/>
    </location>
</feature>
<evidence type="ECO:0000256" key="4">
    <source>
        <dbReference type="ARBA" id="ARBA00022598"/>
    </source>
</evidence>
<dbReference type="GO" id="GO:0005524">
    <property type="term" value="F:ATP binding"/>
    <property type="evidence" value="ECO:0007669"/>
    <property type="project" value="UniProtKB-KW"/>
</dbReference>